<feature type="region of interest" description="Disordered" evidence="5">
    <location>
        <begin position="165"/>
        <end position="209"/>
    </location>
</feature>
<keyword evidence="1" id="KW-0805">Transcription regulation</keyword>
<dbReference type="InterPro" id="IPR051575">
    <property type="entry name" value="Myb-like_DNA-bd"/>
</dbReference>
<proteinExistence type="predicted"/>
<dbReference type="CDD" id="cd00167">
    <property type="entry name" value="SANT"/>
    <property type="match status" value="3"/>
</dbReference>
<keyword evidence="2" id="KW-0238">DNA-binding</keyword>
<organism evidence="8 9">
    <name type="scientific">Tritrichomonas musculus</name>
    <dbReference type="NCBI Taxonomy" id="1915356"/>
    <lineage>
        <taxon>Eukaryota</taxon>
        <taxon>Metamonada</taxon>
        <taxon>Parabasalia</taxon>
        <taxon>Tritrichomonadida</taxon>
        <taxon>Tritrichomonadidae</taxon>
        <taxon>Tritrichomonas</taxon>
    </lineage>
</organism>
<feature type="domain" description="Myb-like" evidence="6">
    <location>
        <begin position="79"/>
        <end position="130"/>
    </location>
</feature>
<evidence type="ECO:0000256" key="4">
    <source>
        <dbReference type="ARBA" id="ARBA00023242"/>
    </source>
</evidence>
<dbReference type="InterPro" id="IPR009057">
    <property type="entry name" value="Homeodomain-like_sf"/>
</dbReference>
<evidence type="ECO:0000259" key="6">
    <source>
        <dbReference type="PROSITE" id="PS50090"/>
    </source>
</evidence>
<dbReference type="PROSITE" id="PS51294">
    <property type="entry name" value="HTH_MYB"/>
    <property type="match status" value="3"/>
</dbReference>
<feature type="domain" description="HTH myb-type" evidence="7">
    <location>
        <begin position="34"/>
        <end position="78"/>
    </location>
</feature>
<accession>A0ABR2JXQ5</accession>
<dbReference type="Proteomes" id="UP001470230">
    <property type="component" value="Unassembled WGS sequence"/>
</dbReference>
<dbReference type="Gene3D" id="1.10.10.60">
    <property type="entry name" value="Homeodomain-like"/>
    <property type="match status" value="3"/>
</dbReference>
<feature type="domain" description="HTH myb-type" evidence="7">
    <location>
        <begin position="131"/>
        <end position="185"/>
    </location>
</feature>
<dbReference type="Pfam" id="PF00249">
    <property type="entry name" value="Myb_DNA-binding"/>
    <property type="match status" value="3"/>
</dbReference>
<feature type="domain" description="Myb-like" evidence="6">
    <location>
        <begin position="27"/>
        <end position="78"/>
    </location>
</feature>
<reference evidence="8 9" key="1">
    <citation type="submission" date="2024-04" db="EMBL/GenBank/DDBJ databases">
        <title>Tritrichomonas musculus Genome.</title>
        <authorList>
            <person name="Alves-Ferreira E."/>
            <person name="Grigg M."/>
            <person name="Lorenzi H."/>
            <person name="Galac M."/>
        </authorList>
    </citation>
    <scope>NUCLEOTIDE SEQUENCE [LARGE SCALE GENOMIC DNA]</scope>
    <source>
        <strain evidence="8 9">EAF2021</strain>
    </source>
</reference>
<evidence type="ECO:0000256" key="2">
    <source>
        <dbReference type="ARBA" id="ARBA00023125"/>
    </source>
</evidence>
<dbReference type="SMART" id="SM00717">
    <property type="entry name" value="SANT"/>
    <property type="match status" value="3"/>
</dbReference>
<feature type="domain" description="HTH myb-type" evidence="7">
    <location>
        <begin position="79"/>
        <end position="130"/>
    </location>
</feature>
<dbReference type="SUPFAM" id="SSF46689">
    <property type="entry name" value="Homeodomain-like"/>
    <property type="match status" value="2"/>
</dbReference>
<name>A0ABR2JXQ5_9EUKA</name>
<keyword evidence="9" id="KW-1185">Reference proteome</keyword>
<protein>
    <recommendedName>
        <fullName evidence="10">Myb-like DNA-binding domain containing protein</fullName>
    </recommendedName>
</protein>
<feature type="compositionally biased region" description="Polar residues" evidence="5">
    <location>
        <begin position="1"/>
        <end position="15"/>
    </location>
</feature>
<dbReference type="InterPro" id="IPR001005">
    <property type="entry name" value="SANT/Myb"/>
</dbReference>
<dbReference type="EMBL" id="JAPFFF010000009">
    <property type="protein sequence ID" value="KAK8882620.1"/>
    <property type="molecule type" value="Genomic_DNA"/>
</dbReference>
<evidence type="ECO:0008006" key="10">
    <source>
        <dbReference type="Google" id="ProtNLM"/>
    </source>
</evidence>
<evidence type="ECO:0000313" key="8">
    <source>
        <dbReference type="EMBL" id="KAK8882620.1"/>
    </source>
</evidence>
<feature type="compositionally biased region" description="Basic and acidic residues" evidence="5">
    <location>
        <begin position="350"/>
        <end position="359"/>
    </location>
</feature>
<feature type="domain" description="Myb-like" evidence="6">
    <location>
        <begin position="131"/>
        <end position="181"/>
    </location>
</feature>
<keyword evidence="3" id="KW-0804">Transcription</keyword>
<gene>
    <name evidence="8" type="ORF">M9Y10_045262</name>
</gene>
<dbReference type="PROSITE" id="PS50090">
    <property type="entry name" value="MYB_LIKE"/>
    <property type="match status" value="3"/>
</dbReference>
<feature type="region of interest" description="Disordered" evidence="5">
    <location>
        <begin position="1"/>
        <end position="37"/>
    </location>
</feature>
<evidence type="ECO:0000256" key="3">
    <source>
        <dbReference type="ARBA" id="ARBA00023163"/>
    </source>
</evidence>
<evidence type="ECO:0000256" key="5">
    <source>
        <dbReference type="SAM" id="MobiDB-lite"/>
    </source>
</evidence>
<keyword evidence="4" id="KW-0539">Nucleus</keyword>
<dbReference type="PANTHER" id="PTHR46621">
    <property type="entry name" value="SNRNA-ACTIVATING PROTEIN COMPLEX SUBUNIT 4"/>
    <property type="match status" value="1"/>
</dbReference>
<dbReference type="PANTHER" id="PTHR46621:SF1">
    <property type="entry name" value="SNRNA-ACTIVATING PROTEIN COMPLEX SUBUNIT 4"/>
    <property type="match status" value="1"/>
</dbReference>
<evidence type="ECO:0000313" key="9">
    <source>
        <dbReference type="Proteomes" id="UP001470230"/>
    </source>
</evidence>
<sequence length="369" mass="41605">MNILNSNHSPTQTSEPLAPTRSRVRTQARSKNPNWTQEEDKFLSDIISKQPEPKWQEIARYFPGKSAHQVADRWAKVLNPSLVKGSWTYDEDAQIVNWVSENGPKNWGALAALLPGRISKQCRERWHNHLSPNVNKNDWTPEEDQILIDRQKRLGNKWSQIAMDLPGRTDNAVKNRWNSSLKRRLERIEKGQSPSGKRGRKPKRPSDAPNLISIEQTNQQQSPLKKTLLTPITSLTIQGHDFPNQAPQDIQVQQSPQIIQIQQQPQQHDAIPLPSIDETTFPSSTKDPLLPTPISIPGSSGLGLINQTPLFSPNLPSPATPYRYMFSTTWSPSTNPTWGLSLSPSPFHMHGNESIDKNDLVNIPGPKLD</sequence>
<comment type="caution">
    <text evidence="8">The sequence shown here is derived from an EMBL/GenBank/DDBJ whole genome shotgun (WGS) entry which is preliminary data.</text>
</comment>
<evidence type="ECO:0000256" key="1">
    <source>
        <dbReference type="ARBA" id="ARBA00023015"/>
    </source>
</evidence>
<evidence type="ECO:0000259" key="7">
    <source>
        <dbReference type="PROSITE" id="PS51294"/>
    </source>
</evidence>
<dbReference type="InterPro" id="IPR017930">
    <property type="entry name" value="Myb_dom"/>
</dbReference>
<feature type="region of interest" description="Disordered" evidence="5">
    <location>
        <begin position="350"/>
        <end position="369"/>
    </location>
</feature>